<feature type="coiled-coil region" evidence="1">
    <location>
        <begin position="19"/>
        <end position="60"/>
    </location>
</feature>
<proteinExistence type="predicted"/>
<name>A0A0C3JQB8_PISTI</name>
<keyword evidence="3" id="KW-1185">Reference proteome</keyword>
<sequence length="595" mass="68599">MHTRKSVVRTARSPTSDDVDKLRSELARLKEKEMVLLQELREIRAAAEQVQVELDELIQKSSGALIQKLPNEILVTILEHATSYHCSTCVDPCWKWLGVCRRWKNVITHTASLWTHVNITPRWTQTMVRRHLTQSRDIPLNITIRPLLMRERWFGMLGPRRHLLSLIVPLAEHAWRWRSLDIRGFPPSTLQVMLAQFDSVSYSPVERIHIRSDERETGTLPWPNWISPDTCPRLTYLHLGAFRIPDVVPAFQLTSLALITDNTQWSPSVPSLPFALRSILQESFELTSLTLYGTGRSFRDLSLAPDSIHMPSLHTLNLYPRDVEMPGLESILMAMVAPELRHLNYVPRWHMDTLTPPVFYGTDGAPRFPRVTDLRIRNAVNGRHDMTSLITAFPMVQNAALGGAEVTAFLCHNGSHRPVDCWRNLESVTVIEPETSIMEDLFRWLTERNRKNKTMLRVSLEELANSSEFLEFHERLMRYAIVELKDPQIRIGRTNFPISPSLRAVRYSCSLDIRREWSRRLVVYFATSIPCVNRITRVPPHSNPRSHFCILLSWSKFVSCRGCIGKFGKPTRLGWVSLLSLLPLRKRAFTSKLSY</sequence>
<dbReference type="InParanoid" id="A0A0C3JQB8"/>
<evidence type="ECO:0000313" key="3">
    <source>
        <dbReference type="Proteomes" id="UP000054217"/>
    </source>
</evidence>
<dbReference type="HOGENOM" id="CLU_023752_1_0_1"/>
<reference evidence="3" key="2">
    <citation type="submission" date="2015-01" db="EMBL/GenBank/DDBJ databases">
        <title>Evolutionary Origins and Diversification of the Mycorrhizal Mutualists.</title>
        <authorList>
            <consortium name="DOE Joint Genome Institute"/>
            <consortium name="Mycorrhizal Genomics Consortium"/>
            <person name="Kohler A."/>
            <person name="Kuo A."/>
            <person name="Nagy L.G."/>
            <person name="Floudas D."/>
            <person name="Copeland A."/>
            <person name="Barry K.W."/>
            <person name="Cichocki N."/>
            <person name="Veneault-Fourrey C."/>
            <person name="LaButti K."/>
            <person name="Lindquist E.A."/>
            <person name="Lipzen A."/>
            <person name="Lundell T."/>
            <person name="Morin E."/>
            <person name="Murat C."/>
            <person name="Riley R."/>
            <person name="Ohm R."/>
            <person name="Sun H."/>
            <person name="Tunlid A."/>
            <person name="Henrissat B."/>
            <person name="Grigoriev I.V."/>
            <person name="Hibbett D.S."/>
            <person name="Martin F."/>
        </authorList>
    </citation>
    <scope>NUCLEOTIDE SEQUENCE [LARGE SCALE GENOMIC DNA]</scope>
    <source>
        <strain evidence="3">Marx 270</strain>
    </source>
</reference>
<dbReference type="STRING" id="870435.A0A0C3JQB8"/>
<evidence type="ECO:0000256" key="1">
    <source>
        <dbReference type="SAM" id="Coils"/>
    </source>
</evidence>
<organism evidence="2 3">
    <name type="scientific">Pisolithus tinctorius Marx 270</name>
    <dbReference type="NCBI Taxonomy" id="870435"/>
    <lineage>
        <taxon>Eukaryota</taxon>
        <taxon>Fungi</taxon>
        <taxon>Dikarya</taxon>
        <taxon>Basidiomycota</taxon>
        <taxon>Agaricomycotina</taxon>
        <taxon>Agaricomycetes</taxon>
        <taxon>Agaricomycetidae</taxon>
        <taxon>Boletales</taxon>
        <taxon>Sclerodermatineae</taxon>
        <taxon>Pisolithaceae</taxon>
        <taxon>Pisolithus</taxon>
    </lineage>
</organism>
<evidence type="ECO:0000313" key="2">
    <source>
        <dbReference type="EMBL" id="KIN99701.1"/>
    </source>
</evidence>
<protein>
    <submittedName>
        <fullName evidence="2">Uncharacterized protein</fullName>
    </submittedName>
</protein>
<dbReference type="EMBL" id="KN832002">
    <property type="protein sequence ID" value="KIN99701.1"/>
    <property type="molecule type" value="Genomic_DNA"/>
</dbReference>
<reference evidence="2 3" key="1">
    <citation type="submission" date="2014-04" db="EMBL/GenBank/DDBJ databases">
        <authorList>
            <consortium name="DOE Joint Genome Institute"/>
            <person name="Kuo A."/>
            <person name="Kohler A."/>
            <person name="Costa M.D."/>
            <person name="Nagy L.G."/>
            <person name="Floudas D."/>
            <person name="Copeland A."/>
            <person name="Barry K.W."/>
            <person name="Cichocki N."/>
            <person name="Veneault-Fourrey C."/>
            <person name="LaButti K."/>
            <person name="Lindquist E.A."/>
            <person name="Lipzen A."/>
            <person name="Lundell T."/>
            <person name="Morin E."/>
            <person name="Murat C."/>
            <person name="Sun H."/>
            <person name="Tunlid A."/>
            <person name="Henrissat B."/>
            <person name="Grigoriev I.V."/>
            <person name="Hibbett D.S."/>
            <person name="Martin F."/>
            <person name="Nordberg H.P."/>
            <person name="Cantor M.N."/>
            <person name="Hua S.X."/>
        </authorList>
    </citation>
    <scope>NUCLEOTIDE SEQUENCE [LARGE SCALE GENOMIC DNA]</scope>
    <source>
        <strain evidence="2 3">Marx 270</strain>
    </source>
</reference>
<keyword evidence="1" id="KW-0175">Coiled coil</keyword>
<gene>
    <name evidence="2" type="ORF">M404DRAFT_781105</name>
</gene>
<accession>A0A0C3JQB8</accession>
<dbReference type="Proteomes" id="UP000054217">
    <property type="component" value="Unassembled WGS sequence"/>
</dbReference>
<dbReference type="OrthoDB" id="2269034at2759"/>
<dbReference type="AlphaFoldDB" id="A0A0C3JQB8"/>
<dbReference type="Gene3D" id="1.20.1280.50">
    <property type="match status" value="1"/>
</dbReference>